<protein>
    <submittedName>
        <fullName evidence="1">CHC2 zinc finger</fullName>
    </submittedName>
</protein>
<dbReference type="STRING" id="1002526.SAMN05216578_105106"/>
<dbReference type="PROSITE" id="PS51257">
    <property type="entry name" value="PROKAR_LIPOPROTEIN"/>
    <property type="match status" value="1"/>
</dbReference>
<dbReference type="GO" id="GO:0006260">
    <property type="term" value="P:DNA replication"/>
    <property type="evidence" value="ECO:0007669"/>
    <property type="project" value="InterPro"/>
</dbReference>
<sequence length="138" mass="15419">MKNKNGALAPTGSACLEKVLGRLDKVKQTAADKWKACCPAHDDKDPSLSVRELPDGRVLIHCWAGCSTQDVMAAIGLEMRDLFPGDKKPRQGPSRAAILHEQFIYRIGLDTLRRGEKLNETDRQRFELARERLGVRHG</sequence>
<evidence type="ECO:0000313" key="2">
    <source>
        <dbReference type="Proteomes" id="UP000242815"/>
    </source>
</evidence>
<dbReference type="OrthoDB" id="784829at2"/>
<evidence type="ECO:0000313" key="1">
    <source>
        <dbReference type="EMBL" id="SFQ82792.1"/>
    </source>
</evidence>
<organism evidence="1 2">
    <name type="scientific">Halopseudomonas formosensis</name>
    <dbReference type="NCBI Taxonomy" id="1002526"/>
    <lineage>
        <taxon>Bacteria</taxon>
        <taxon>Pseudomonadati</taxon>
        <taxon>Pseudomonadota</taxon>
        <taxon>Gammaproteobacteria</taxon>
        <taxon>Pseudomonadales</taxon>
        <taxon>Pseudomonadaceae</taxon>
        <taxon>Halopseudomonas</taxon>
    </lineage>
</organism>
<dbReference type="Proteomes" id="UP000242815">
    <property type="component" value="Unassembled WGS sequence"/>
</dbReference>
<dbReference type="GO" id="GO:0003677">
    <property type="term" value="F:DNA binding"/>
    <property type="evidence" value="ECO:0007669"/>
    <property type="project" value="InterPro"/>
</dbReference>
<dbReference type="EMBL" id="FOYD01000005">
    <property type="protein sequence ID" value="SFQ82792.1"/>
    <property type="molecule type" value="Genomic_DNA"/>
</dbReference>
<dbReference type="RefSeq" id="WP_090538801.1">
    <property type="nucleotide sequence ID" value="NZ_FOYD01000005.1"/>
</dbReference>
<reference evidence="1 2" key="1">
    <citation type="submission" date="2016-10" db="EMBL/GenBank/DDBJ databases">
        <authorList>
            <person name="de Groot N.N."/>
        </authorList>
    </citation>
    <scope>NUCLEOTIDE SEQUENCE [LARGE SCALE GENOMIC DNA]</scope>
    <source>
        <strain evidence="1 2">JCM 18415</strain>
    </source>
</reference>
<dbReference type="Gene3D" id="3.90.580.10">
    <property type="entry name" value="Zinc finger, CHC2-type domain"/>
    <property type="match status" value="1"/>
</dbReference>
<dbReference type="GO" id="GO:0008270">
    <property type="term" value="F:zinc ion binding"/>
    <property type="evidence" value="ECO:0007669"/>
    <property type="project" value="InterPro"/>
</dbReference>
<accession>A0A1I6BPD1</accession>
<dbReference type="SUPFAM" id="SSF57783">
    <property type="entry name" value="Zinc beta-ribbon"/>
    <property type="match status" value="1"/>
</dbReference>
<dbReference type="InterPro" id="IPR036977">
    <property type="entry name" value="DNA_primase_Znf_CHC2"/>
</dbReference>
<proteinExistence type="predicted"/>
<name>A0A1I6BPD1_9GAMM</name>
<gene>
    <name evidence="1" type="ORF">SAMN05216578_105106</name>
</gene>
<dbReference type="AlphaFoldDB" id="A0A1I6BPD1"/>